<keyword evidence="1" id="KW-0175">Coiled coil</keyword>
<protein>
    <submittedName>
        <fullName evidence="2">Uncharacterized protein</fullName>
    </submittedName>
</protein>
<comment type="caution">
    <text evidence="2">The sequence shown here is derived from an EMBL/GenBank/DDBJ whole genome shotgun (WGS) entry which is preliminary data.</text>
</comment>
<evidence type="ECO:0000256" key="1">
    <source>
        <dbReference type="SAM" id="Coils"/>
    </source>
</evidence>
<dbReference type="Proteomes" id="UP000774130">
    <property type="component" value="Unassembled WGS sequence"/>
</dbReference>
<keyword evidence="3" id="KW-1185">Reference proteome</keyword>
<gene>
    <name evidence="2" type="ORF">KUA55_06090</name>
</gene>
<name>A0ABS6TBG0_9ENTE</name>
<dbReference type="EMBL" id="JAHUZB010000002">
    <property type="protein sequence ID" value="MBV7390244.1"/>
    <property type="molecule type" value="Genomic_DNA"/>
</dbReference>
<sequence>MSEEVIEAEEVNEIEEPEELAEINEDLELIEEEETTELEEIPKEQTYSLPTYQDLRQTTYGDLLSLIDEAERELADLKFRKQLMESDFNELMSFFNQVFIIKTLPISAIAEDALLEYFTYELLKPLEKHDLRLSDHQYSVWETKHFELSYQLIDNEMISFELILPRSDDRLLNQYIPLMDVFPGNQKVIVSDEAVLEILTGCFSHHIFTSGQISFFSFEINTVLANMKQLGFEIEDNLLDNSKPLNLDYQLPHTISEEVLDDIFITAMNNERHDFQKLAEDEYLVALENEQTVTIKQQVEEDAATLKINSGYTNKSLIEFFGTYQYLVDLAMTQ</sequence>
<accession>A0ABS6TBG0</accession>
<proteinExistence type="predicted"/>
<feature type="coiled-coil region" evidence="1">
    <location>
        <begin position="20"/>
        <end position="87"/>
    </location>
</feature>
<evidence type="ECO:0000313" key="3">
    <source>
        <dbReference type="Proteomes" id="UP000774130"/>
    </source>
</evidence>
<organism evidence="2 3">
    <name type="scientific">Enterococcus alishanensis</name>
    <dbReference type="NCBI Taxonomy" id="1303817"/>
    <lineage>
        <taxon>Bacteria</taxon>
        <taxon>Bacillati</taxon>
        <taxon>Bacillota</taxon>
        <taxon>Bacilli</taxon>
        <taxon>Lactobacillales</taxon>
        <taxon>Enterococcaceae</taxon>
        <taxon>Enterococcus</taxon>
    </lineage>
</organism>
<reference evidence="2 3" key="1">
    <citation type="submission" date="2021-06" db="EMBL/GenBank/DDBJ databases">
        <title>Enterococcus alishanensis sp. nov., a novel lactic acid bacterium isolated from fresh coffee beans.</title>
        <authorList>
            <person name="Chen Y.-S."/>
        </authorList>
    </citation>
    <scope>NUCLEOTIDE SEQUENCE [LARGE SCALE GENOMIC DNA]</scope>
    <source>
        <strain evidence="2 3">ALS3</strain>
    </source>
</reference>
<evidence type="ECO:0000313" key="2">
    <source>
        <dbReference type="EMBL" id="MBV7390244.1"/>
    </source>
</evidence>